<dbReference type="Proteomes" id="UP000476820">
    <property type="component" value="Unassembled WGS sequence"/>
</dbReference>
<name>A0A0C2N7W0_CLOBO</name>
<dbReference type="EMBL" id="SWOV01000002">
    <property type="protein sequence ID" value="NFF86553.1"/>
    <property type="molecule type" value="Genomic_DNA"/>
</dbReference>
<protein>
    <submittedName>
        <fullName evidence="3">GNAT family N-acetyltransferase</fullName>
    </submittedName>
</protein>
<feature type="transmembrane region" description="Helical" evidence="1">
    <location>
        <begin position="328"/>
        <end position="350"/>
    </location>
</feature>
<gene>
    <name evidence="3" type="ORF">FC774_01330</name>
    <name evidence="4" type="ORF">FDB51_12860</name>
</gene>
<dbReference type="Gene3D" id="3.40.630.30">
    <property type="match status" value="1"/>
</dbReference>
<dbReference type="OrthoDB" id="9785602at2"/>
<dbReference type="SUPFAM" id="SSF52317">
    <property type="entry name" value="Class I glutamine amidotransferase-like"/>
    <property type="match status" value="1"/>
</dbReference>
<evidence type="ECO:0000313" key="5">
    <source>
        <dbReference type="Proteomes" id="UP000473681"/>
    </source>
</evidence>
<dbReference type="InterPro" id="IPR029062">
    <property type="entry name" value="Class_I_gatase-like"/>
</dbReference>
<dbReference type="CDD" id="cd04301">
    <property type="entry name" value="NAT_SF"/>
    <property type="match status" value="1"/>
</dbReference>
<dbReference type="Gene3D" id="3.40.50.880">
    <property type="match status" value="1"/>
</dbReference>
<sequence>MQKEYQLYRRSGKLVYIKQPEYKELAFTASLWADEETMKDIGGVYKFTENKWESFYKKMVSPTDGRNFYCLIYTVEDEPIGEVSFHGYDPTTKIARSNIKIHHKYRNKGYGEEAMRLMLEYYFFDFDGEMILDKVGNEYGRVFAEKLGFQESGTYQKETTFKLTKSNFFYFKDSNVKNVSFIIYENINITNYALFWDIFNEVNKLSNKKIFNFEIISLTDKINYSNNLKLELDPSNFSALDSNIIILPNSTSMENIIQNENIIKSIVEVYNQCNYICAIGNSIAILDQIKSLAGMSVPNIENLSKLIKSEKLNKIKIVNKNFIDNGKIMIASNLMGMIEMILAIIFKVVGKDLVKQIEDKLGIKYIP</sequence>
<proteinExistence type="predicted"/>
<keyword evidence="1" id="KW-1133">Transmembrane helix</keyword>
<dbReference type="EMBL" id="SWVK01000018">
    <property type="protein sequence ID" value="NFN35998.1"/>
    <property type="molecule type" value="Genomic_DNA"/>
</dbReference>
<dbReference type="AlphaFoldDB" id="A0A0C2N7W0"/>
<dbReference type="Pfam" id="PF13302">
    <property type="entry name" value="Acetyltransf_3"/>
    <property type="match status" value="1"/>
</dbReference>
<reference evidence="5 6" key="1">
    <citation type="submission" date="2019-04" db="EMBL/GenBank/DDBJ databases">
        <title>Genome sequencing of Clostridium botulinum Groups I-IV and Clostridium butyricum.</title>
        <authorList>
            <person name="Brunt J."/>
            <person name="Van Vliet A.H.M."/>
            <person name="Stringer S.C."/>
            <person name="Carter A.T."/>
            <person name="Peck M.W."/>
        </authorList>
    </citation>
    <scope>NUCLEOTIDE SEQUENCE [LARGE SCALE GENOMIC DNA]</scope>
    <source>
        <strain evidence="3 6">1605</strain>
        <strain evidence="4 5">CB-K-33E</strain>
    </source>
</reference>
<dbReference type="PROSITE" id="PS51186">
    <property type="entry name" value="GNAT"/>
    <property type="match status" value="1"/>
</dbReference>
<evidence type="ECO:0000256" key="1">
    <source>
        <dbReference type="SAM" id="Phobius"/>
    </source>
</evidence>
<dbReference type="PANTHER" id="PTHR43415:SF3">
    <property type="entry name" value="GNAT-FAMILY ACETYLTRANSFERASE"/>
    <property type="match status" value="1"/>
</dbReference>
<feature type="domain" description="N-acetyltransferase" evidence="2">
    <location>
        <begin position="15"/>
        <end position="166"/>
    </location>
</feature>
<evidence type="ECO:0000313" key="3">
    <source>
        <dbReference type="EMBL" id="NFF86553.1"/>
    </source>
</evidence>
<dbReference type="PANTHER" id="PTHR43415">
    <property type="entry name" value="SPERMIDINE N(1)-ACETYLTRANSFERASE"/>
    <property type="match status" value="1"/>
</dbReference>
<dbReference type="SUPFAM" id="SSF55729">
    <property type="entry name" value="Acyl-CoA N-acyltransferases (Nat)"/>
    <property type="match status" value="1"/>
</dbReference>
<keyword evidence="3" id="KW-0808">Transferase</keyword>
<evidence type="ECO:0000259" key="2">
    <source>
        <dbReference type="PROSITE" id="PS51186"/>
    </source>
</evidence>
<dbReference type="RefSeq" id="WP_012450076.1">
    <property type="nucleotide sequence ID" value="NZ_CP010520.1"/>
</dbReference>
<organism evidence="3 6">
    <name type="scientific">Clostridium botulinum</name>
    <dbReference type="NCBI Taxonomy" id="1491"/>
    <lineage>
        <taxon>Bacteria</taxon>
        <taxon>Bacillati</taxon>
        <taxon>Bacillota</taxon>
        <taxon>Clostridia</taxon>
        <taxon>Eubacteriales</taxon>
        <taxon>Clostridiaceae</taxon>
        <taxon>Clostridium</taxon>
    </lineage>
</organism>
<dbReference type="GO" id="GO:0016747">
    <property type="term" value="F:acyltransferase activity, transferring groups other than amino-acyl groups"/>
    <property type="evidence" value="ECO:0007669"/>
    <property type="project" value="InterPro"/>
</dbReference>
<evidence type="ECO:0000313" key="6">
    <source>
        <dbReference type="Proteomes" id="UP000476820"/>
    </source>
</evidence>
<comment type="caution">
    <text evidence="3">The sequence shown here is derived from an EMBL/GenBank/DDBJ whole genome shotgun (WGS) entry which is preliminary data.</text>
</comment>
<dbReference type="Proteomes" id="UP000473681">
    <property type="component" value="Unassembled WGS sequence"/>
</dbReference>
<evidence type="ECO:0000313" key="4">
    <source>
        <dbReference type="EMBL" id="NFN35998.1"/>
    </source>
</evidence>
<dbReference type="InterPro" id="IPR000182">
    <property type="entry name" value="GNAT_dom"/>
</dbReference>
<accession>A0A0C2N7W0</accession>
<dbReference type="InterPro" id="IPR016181">
    <property type="entry name" value="Acyl_CoA_acyltransferase"/>
</dbReference>
<keyword evidence="1" id="KW-0472">Membrane</keyword>
<keyword evidence="1" id="KW-0812">Transmembrane</keyword>